<dbReference type="GeneID" id="79271870"/>
<dbReference type="InterPro" id="IPR058994">
    <property type="entry name" value="Ig-containing_halobact"/>
</dbReference>
<dbReference type="RefSeq" id="WP_276239875.1">
    <property type="nucleotide sequence ID" value="NZ_CP119991.1"/>
</dbReference>
<gene>
    <name evidence="1" type="ORF">ACFQKD_01110</name>
</gene>
<accession>A0ABD5WXD7</accession>
<proteinExistence type="predicted"/>
<dbReference type="AlphaFoldDB" id="A0ABD5WXD7"/>
<dbReference type="Pfam" id="PF26515">
    <property type="entry name" value="Ig_halo_2"/>
    <property type="match status" value="1"/>
</dbReference>
<protein>
    <recommendedName>
        <fullName evidence="3">Cohesin domain-containing protein</fullName>
    </recommendedName>
</protein>
<evidence type="ECO:0000313" key="2">
    <source>
        <dbReference type="Proteomes" id="UP001596388"/>
    </source>
</evidence>
<keyword evidence="2" id="KW-1185">Reference proteome</keyword>
<sequence length="175" mass="18115">MVRALYATVAILVVLAGCGAVPGDGTPDAPQHTVSIDISNEYNESHVVRVTTIPAAVEGLTVTYESGSTQRFDVSSFDALPREGLRNATAIATTDSAELTREFQVGPANGISATLEDAPPNATVVYFVLQDGAPQTVRGVGVAQCSAGTQSTDIEIVIRPDGALHSTVTCSDDPV</sequence>
<organism evidence="1 2">
    <name type="scientific">Halobaculum marinum</name>
    <dbReference type="NCBI Taxonomy" id="3031996"/>
    <lineage>
        <taxon>Archaea</taxon>
        <taxon>Methanobacteriati</taxon>
        <taxon>Methanobacteriota</taxon>
        <taxon>Stenosarchaea group</taxon>
        <taxon>Halobacteria</taxon>
        <taxon>Halobacteriales</taxon>
        <taxon>Haloferacaceae</taxon>
        <taxon>Halobaculum</taxon>
    </lineage>
</organism>
<dbReference type="EMBL" id="JBHTAG010000001">
    <property type="protein sequence ID" value="MFC7095892.1"/>
    <property type="molecule type" value="Genomic_DNA"/>
</dbReference>
<dbReference type="PROSITE" id="PS51257">
    <property type="entry name" value="PROKAR_LIPOPROTEIN"/>
    <property type="match status" value="1"/>
</dbReference>
<reference evidence="1 2" key="1">
    <citation type="journal article" date="2019" name="Int. J. Syst. Evol. Microbiol.">
        <title>The Global Catalogue of Microorganisms (GCM) 10K type strain sequencing project: providing services to taxonomists for standard genome sequencing and annotation.</title>
        <authorList>
            <consortium name="The Broad Institute Genomics Platform"/>
            <consortium name="The Broad Institute Genome Sequencing Center for Infectious Disease"/>
            <person name="Wu L."/>
            <person name="Ma J."/>
        </authorList>
    </citation>
    <scope>NUCLEOTIDE SEQUENCE [LARGE SCALE GENOMIC DNA]</scope>
    <source>
        <strain evidence="1 2">DT55</strain>
    </source>
</reference>
<dbReference type="Proteomes" id="UP001596388">
    <property type="component" value="Unassembled WGS sequence"/>
</dbReference>
<evidence type="ECO:0008006" key="3">
    <source>
        <dbReference type="Google" id="ProtNLM"/>
    </source>
</evidence>
<name>A0ABD5WXD7_9EURY</name>
<comment type="caution">
    <text evidence="1">The sequence shown here is derived from an EMBL/GenBank/DDBJ whole genome shotgun (WGS) entry which is preliminary data.</text>
</comment>
<evidence type="ECO:0000313" key="1">
    <source>
        <dbReference type="EMBL" id="MFC7095892.1"/>
    </source>
</evidence>